<name>A0AA88HIQ3_ARTSF</name>
<evidence type="ECO:0000313" key="3">
    <source>
        <dbReference type="Proteomes" id="UP001187531"/>
    </source>
</evidence>
<feature type="compositionally biased region" description="Basic residues" evidence="1">
    <location>
        <begin position="37"/>
        <end position="48"/>
    </location>
</feature>
<reference evidence="2" key="1">
    <citation type="submission" date="2023-07" db="EMBL/GenBank/DDBJ databases">
        <title>Chromosome-level genome assembly of Artemia franciscana.</title>
        <authorList>
            <person name="Jo E."/>
        </authorList>
    </citation>
    <scope>NUCLEOTIDE SEQUENCE</scope>
    <source>
        <tissue evidence="2">Whole body</tissue>
    </source>
</reference>
<keyword evidence="3" id="KW-1185">Reference proteome</keyword>
<proteinExistence type="predicted"/>
<organism evidence="2 3">
    <name type="scientific">Artemia franciscana</name>
    <name type="common">Brine shrimp</name>
    <name type="synonym">Artemia sanfranciscana</name>
    <dbReference type="NCBI Taxonomy" id="6661"/>
    <lineage>
        <taxon>Eukaryota</taxon>
        <taxon>Metazoa</taxon>
        <taxon>Ecdysozoa</taxon>
        <taxon>Arthropoda</taxon>
        <taxon>Crustacea</taxon>
        <taxon>Branchiopoda</taxon>
        <taxon>Anostraca</taxon>
        <taxon>Artemiidae</taxon>
        <taxon>Artemia</taxon>
    </lineage>
</organism>
<evidence type="ECO:0000313" key="2">
    <source>
        <dbReference type="EMBL" id="KAK2706052.1"/>
    </source>
</evidence>
<gene>
    <name evidence="2" type="ORF">QYM36_016166</name>
</gene>
<sequence>MATDNLELSDNYSESEMSEISEGVTIISSCMASKKSKKKNVQVSHKKPANTCVSDSRSGDSETEKAEARKTGRKTKNKPKRGYKCPNTRAVKEEFLGILEVEHPSSLGQKTLILNYLKKLGIPLNWMIGIGFDNASIKTGVRAGLGALLTTSSSGGGGDDALPELFVLWFTSHFLALVVSHASKRLPEGLEPILRDLINYVANSPKRIV</sequence>
<feature type="region of interest" description="Disordered" evidence="1">
    <location>
        <begin position="37"/>
        <end position="84"/>
    </location>
</feature>
<feature type="compositionally biased region" description="Basic residues" evidence="1">
    <location>
        <begin position="71"/>
        <end position="83"/>
    </location>
</feature>
<dbReference type="Proteomes" id="UP001187531">
    <property type="component" value="Unassembled WGS sequence"/>
</dbReference>
<evidence type="ECO:0000256" key="1">
    <source>
        <dbReference type="SAM" id="MobiDB-lite"/>
    </source>
</evidence>
<protein>
    <submittedName>
        <fullName evidence="2">Uncharacterized protein</fullName>
    </submittedName>
</protein>
<dbReference type="AlphaFoldDB" id="A0AA88HIQ3"/>
<comment type="caution">
    <text evidence="2">The sequence shown here is derived from an EMBL/GenBank/DDBJ whole genome shotgun (WGS) entry which is preliminary data.</text>
</comment>
<feature type="compositionally biased region" description="Basic and acidic residues" evidence="1">
    <location>
        <begin position="57"/>
        <end position="70"/>
    </location>
</feature>
<accession>A0AA88HIQ3</accession>
<dbReference type="EMBL" id="JAVRJZ010000020">
    <property type="protein sequence ID" value="KAK2706052.1"/>
    <property type="molecule type" value="Genomic_DNA"/>
</dbReference>